<keyword evidence="6 7" id="KW-0472">Membrane</keyword>
<evidence type="ECO:0000256" key="2">
    <source>
        <dbReference type="ARBA" id="ARBA00022448"/>
    </source>
</evidence>
<dbReference type="Pfam" id="PF00528">
    <property type="entry name" value="BPD_transp_1"/>
    <property type="match status" value="1"/>
</dbReference>
<dbReference type="PROSITE" id="PS50928">
    <property type="entry name" value="ABC_TM1"/>
    <property type="match status" value="1"/>
</dbReference>
<dbReference type="Gene3D" id="1.10.3720.10">
    <property type="entry name" value="MetI-like"/>
    <property type="match status" value="1"/>
</dbReference>
<comment type="similarity">
    <text evidence="7">Belongs to the binding-protein-dependent transport system permease family.</text>
</comment>
<reference evidence="9" key="1">
    <citation type="journal article" date="2019" name="PLoS Negl. Trop. Dis.">
        <title>Revisiting the worldwide diversity of Leptospira species in the environment.</title>
        <authorList>
            <person name="Vincent A.T."/>
            <person name="Schiettekatte O."/>
            <person name="Bourhy P."/>
            <person name="Veyrier F.J."/>
            <person name="Picardeau M."/>
        </authorList>
    </citation>
    <scope>NUCLEOTIDE SEQUENCE [LARGE SCALE GENOMIC DNA]</scope>
    <source>
        <strain evidence="9">SCS5</strain>
    </source>
</reference>
<protein>
    <submittedName>
        <fullName evidence="9">ABC transporter permease subunit</fullName>
    </submittedName>
</protein>
<dbReference type="GO" id="GO:0055085">
    <property type="term" value="P:transmembrane transport"/>
    <property type="evidence" value="ECO:0007669"/>
    <property type="project" value="InterPro"/>
</dbReference>
<keyword evidence="2 7" id="KW-0813">Transport</keyword>
<dbReference type="Proteomes" id="UP000297855">
    <property type="component" value="Unassembled WGS sequence"/>
</dbReference>
<feature type="transmembrane region" description="Helical" evidence="7">
    <location>
        <begin position="258"/>
        <end position="283"/>
    </location>
</feature>
<sequence>MGNYFLKRIVLILPTLLGITFLVFILSHLAPGGPLEREIAKIRGYASLQGAQANQISQEEIDLLKKRLHLDQPVPIAYLFWLKDILHFDLGESRLHSRPVSELIAEKIPVSITFGLSGFLLSYLICIPLGITKALRSGEAFDSGTSILILLAYSIPVFALAMLLLYVFASGEVFSWFPLGHEVSDEYESLGFLDRIQDRLSHMFLPVICYVSGSFAVLTLLMKNSLLDQISKEYVRTAVAKGMSFKDAVFRHAFRNSLIPIATGFGSNISLVLAGSLIIELVFNIDGMGLLSFQAVTERDTDLMMGLLLIQSLLALFGNILSDICYVLIDPRINFEA</sequence>
<comment type="caution">
    <text evidence="9">The sequence shown here is derived from an EMBL/GenBank/DDBJ whole genome shotgun (WGS) entry which is preliminary data.</text>
</comment>
<dbReference type="GO" id="GO:0042884">
    <property type="term" value="P:microcin transport"/>
    <property type="evidence" value="ECO:0007669"/>
    <property type="project" value="TreeGrafter"/>
</dbReference>
<name>A0A4R9GSP7_9LEPT</name>
<gene>
    <name evidence="9" type="ORF">EHO61_04085</name>
</gene>
<evidence type="ECO:0000256" key="6">
    <source>
        <dbReference type="ARBA" id="ARBA00023136"/>
    </source>
</evidence>
<feature type="transmembrane region" description="Helical" evidence="7">
    <location>
        <begin position="9"/>
        <end position="30"/>
    </location>
</feature>
<dbReference type="PANTHER" id="PTHR30465">
    <property type="entry name" value="INNER MEMBRANE ABC TRANSPORTER"/>
    <property type="match status" value="1"/>
</dbReference>
<feature type="domain" description="ABC transmembrane type-1" evidence="8">
    <location>
        <begin position="108"/>
        <end position="322"/>
    </location>
</feature>
<feature type="transmembrane region" description="Helical" evidence="7">
    <location>
        <begin position="203"/>
        <end position="222"/>
    </location>
</feature>
<dbReference type="SUPFAM" id="SSF161098">
    <property type="entry name" value="MetI-like"/>
    <property type="match status" value="1"/>
</dbReference>
<accession>A0A4R9GSP7</accession>
<keyword evidence="5 7" id="KW-1133">Transmembrane helix</keyword>
<proteinExistence type="inferred from homology"/>
<evidence type="ECO:0000259" key="8">
    <source>
        <dbReference type="PROSITE" id="PS50928"/>
    </source>
</evidence>
<organism evidence="9 10">
    <name type="scientific">Leptospira fluminis</name>
    <dbReference type="NCBI Taxonomy" id="2484979"/>
    <lineage>
        <taxon>Bacteria</taxon>
        <taxon>Pseudomonadati</taxon>
        <taxon>Spirochaetota</taxon>
        <taxon>Spirochaetia</taxon>
        <taxon>Leptospirales</taxon>
        <taxon>Leptospiraceae</taxon>
        <taxon>Leptospira</taxon>
    </lineage>
</organism>
<evidence type="ECO:0000256" key="3">
    <source>
        <dbReference type="ARBA" id="ARBA00022475"/>
    </source>
</evidence>
<dbReference type="GO" id="GO:0005886">
    <property type="term" value="C:plasma membrane"/>
    <property type="evidence" value="ECO:0007669"/>
    <property type="project" value="UniProtKB-SubCell"/>
</dbReference>
<evidence type="ECO:0000313" key="10">
    <source>
        <dbReference type="Proteomes" id="UP000297855"/>
    </source>
</evidence>
<dbReference type="AlphaFoldDB" id="A0A4R9GSP7"/>
<evidence type="ECO:0000256" key="4">
    <source>
        <dbReference type="ARBA" id="ARBA00022692"/>
    </source>
</evidence>
<keyword evidence="4 7" id="KW-0812">Transmembrane</keyword>
<feature type="transmembrane region" description="Helical" evidence="7">
    <location>
        <begin position="147"/>
        <end position="169"/>
    </location>
</feature>
<dbReference type="InterPro" id="IPR035906">
    <property type="entry name" value="MetI-like_sf"/>
</dbReference>
<evidence type="ECO:0000313" key="9">
    <source>
        <dbReference type="EMBL" id="TGK21043.1"/>
    </source>
</evidence>
<keyword evidence="3" id="KW-1003">Cell membrane</keyword>
<dbReference type="PANTHER" id="PTHR30465:SF66">
    <property type="entry name" value="INNER MEMBRANE ABC TRANSPORTER PERMEASE PROTEIN YEJB"/>
    <property type="match status" value="1"/>
</dbReference>
<evidence type="ECO:0000256" key="5">
    <source>
        <dbReference type="ARBA" id="ARBA00022989"/>
    </source>
</evidence>
<keyword evidence="10" id="KW-1185">Reference proteome</keyword>
<comment type="subcellular location">
    <subcellularLocation>
        <location evidence="1 7">Cell membrane</location>
        <topology evidence="1 7">Multi-pass membrane protein</topology>
    </subcellularLocation>
</comment>
<evidence type="ECO:0000256" key="1">
    <source>
        <dbReference type="ARBA" id="ARBA00004651"/>
    </source>
</evidence>
<dbReference type="InterPro" id="IPR000515">
    <property type="entry name" value="MetI-like"/>
</dbReference>
<dbReference type="OrthoDB" id="9806409at2"/>
<feature type="transmembrane region" description="Helical" evidence="7">
    <location>
        <begin position="112"/>
        <end position="135"/>
    </location>
</feature>
<dbReference type="EMBL" id="RQEV01000003">
    <property type="protein sequence ID" value="TGK21043.1"/>
    <property type="molecule type" value="Genomic_DNA"/>
</dbReference>
<dbReference type="RefSeq" id="WP_135812336.1">
    <property type="nucleotide sequence ID" value="NZ_RQEV01000003.1"/>
</dbReference>
<feature type="transmembrane region" description="Helical" evidence="7">
    <location>
        <begin position="303"/>
        <end position="329"/>
    </location>
</feature>
<evidence type="ECO:0000256" key="7">
    <source>
        <dbReference type="RuleBase" id="RU363032"/>
    </source>
</evidence>
<dbReference type="CDD" id="cd06261">
    <property type="entry name" value="TM_PBP2"/>
    <property type="match status" value="1"/>
</dbReference>